<sequence length="318" mass="35095">MYAIPPVDCPIAPRLSPHVAEAERELTGWARKCGLISDDDGRRWLAAEAYAGHAGRIFPDVEPADLALLGMIFAWFYLVDDACDGTATPEPGRTRRYVTELLALLHGSHRPTELFTGPPRTMLTEIWAALRDEMPVAWQERFTDGVARYLDGVIEEAENKTAGRQPSVAEYVELRRVASAAEISHLLTEFATHTRLPDAIYHHPALRAVRTAGNDLLSWFNDLYSLDKDIATAGGHNLVLAIARERDLPIEAAVPAAVAMWQERMDGFGALRARVPSFGTRFDGAVRCHLDGVARSVRGTLDWTLVSGRYRSGAPETP</sequence>
<evidence type="ECO:0000313" key="3">
    <source>
        <dbReference type="EMBL" id="GIF85570.1"/>
    </source>
</evidence>
<name>A0A8J3NLU4_9ACTN</name>
<organism evidence="3 4">
    <name type="scientific">Catellatospora bangladeshensis</name>
    <dbReference type="NCBI Taxonomy" id="310355"/>
    <lineage>
        <taxon>Bacteria</taxon>
        <taxon>Bacillati</taxon>
        <taxon>Actinomycetota</taxon>
        <taxon>Actinomycetes</taxon>
        <taxon>Micromonosporales</taxon>
        <taxon>Micromonosporaceae</taxon>
        <taxon>Catellatospora</taxon>
    </lineage>
</organism>
<evidence type="ECO:0000256" key="2">
    <source>
        <dbReference type="RuleBase" id="RU366034"/>
    </source>
</evidence>
<keyword evidence="1 2" id="KW-0456">Lyase</keyword>
<dbReference type="SFLD" id="SFLDS00005">
    <property type="entry name" value="Isoprenoid_Synthase_Type_I"/>
    <property type="match status" value="1"/>
</dbReference>
<dbReference type="EMBL" id="BONF01000048">
    <property type="protein sequence ID" value="GIF85570.1"/>
    <property type="molecule type" value="Genomic_DNA"/>
</dbReference>
<dbReference type="Pfam" id="PF19086">
    <property type="entry name" value="Terpene_syn_C_2"/>
    <property type="match status" value="1"/>
</dbReference>
<dbReference type="Proteomes" id="UP000601223">
    <property type="component" value="Unassembled WGS sequence"/>
</dbReference>
<dbReference type="InterPro" id="IPR008949">
    <property type="entry name" value="Isoprenoid_synthase_dom_sf"/>
</dbReference>
<accession>A0A8J3NLU4</accession>
<dbReference type="RefSeq" id="WP_203755678.1">
    <property type="nucleotide sequence ID" value="NZ_BONF01000048.1"/>
</dbReference>
<dbReference type="SUPFAM" id="SSF48576">
    <property type="entry name" value="Terpenoid synthases"/>
    <property type="match status" value="1"/>
</dbReference>
<dbReference type="PANTHER" id="PTHR35201">
    <property type="entry name" value="TERPENE SYNTHASE"/>
    <property type="match status" value="1"/>
</dbReference>
<keyword evidence="4" id="KW-1185">Reference proteome</keyword>
<comment type="similarity">
    <text evidence="2">Belongs to the terpene synthase family.</text>
</comment>
<dbReference type="SFLD" id="SFLDG01020">
    <property type="entry name" value="Terpene_Cyclase_Like_2"/>
    <property type="match status" value="1"/>
</dbReference>
<evidence type="ECO:0000313" key="4">
    <source>
        <dbReference type="Proteomes" id="UP000601223"/>
    </source>
</evidence>
<gene>
    <name evidence="3" type="primary">cyc1</name>
    <name evidence="3" type="ORF">Cba03nite_69190</name>
</gene>
<dbReference type="InterPro" id="IPR034686">
    <property type="entry name" value="Terpene_cyclase-like_2"/>
</dbReference>
<comment type="cofactor">
    <cofactor evidence="2">
        <name>Mg(2+)</name>
        <dbReference type="ChEBI" id="CHEBI:18420"/>
    </cofactor>
</comment>
<dbReference type="GO" id="GO:0010333">
    <property type="term" value="F:terpene synthase activity"/>
    <property type="evidence" value="ECO:0007669"/>
    <property type="project" value="InterPro"/>
</dbReference>
<reference evidence="3 4" key="1">
    <citation type="submission" date="2021-01" db="EMBL/GenBank/DDBJ databases">
        <title>Whole genome shotgun sequence of Catellatospora bangladeshensis NBRC 107357.</title>
        <authorList>
            <person name="Komaki H."/>
            <person name="Tamura T."/>
        </authorList>
    </citation>
    <scope>NUCLEOTIDE SEQUENCE [LARGE SCALE GENOMIC DNA]</scope>
    <source>
        <strain evidence="3 4">NBRC 107357</strain>
    </source>
</reference>
<evidence type="ECO:0000256" key="1">
    <source>
        <dbReference type="ARBA" id="ARBA00023239"/>
    </source>
</evidence>
<keyword evidence="2" id="KW-0460">Magnesium</keyword>
<dbReference type="Gene3D" id="1.10.600.10">
    <property type="entry name" value="Farnesyl Diphosphate Synthase"/>
    <property type="match status" value="1"/>
</dbReference>
<comment type="caution">
    <text evidence="3">The sequence shown here is derived from an EMBL/GenBank/DDBJ whole genome shotgun (WGS) entry which is preliminary data.</text>
</comment>
<dbReference type="PANTHER" id="PTHR35201:SF4">
    <property type="entry name" value="BETA-PINACENE SYNTHASE-RELATED"/>
    <property type="match status" value="1"/>
</dbReference>
<dbReference type="GO" id="GO:0046872">
    <property type="term" value="F:metal ion binding"/>
    <property type="evidence" value="ECO:0007669"/>
    <property type="project" value="UniProtKB-KW"/>
</dbReference>
<keyword evidence="2" id="KW-0479">Metal-binding</keyword>
<protein>
    <recommendedName>
        <fullName evidence="2">Terpene synthase</fullName>
        <ecNumber evidence="2">4.2.3.-</ecNumber>
    </recommendedName>
</protein>
<dbReference type="EC" id="4.2.3.-" evidence="2"/>
<dbReference type="AlphaFoldDB" id="A0A8J3NLU4"/>
<proteinExistence type="inferred from homology"/>